<dbReference type="Gene3D" id="1.10.510.10">
    <property type="entry name" value="Transferase(Phosphotransferase) domain 1"/>
    <property type="match status" value="1"/>
</dbReference>
<dbReference type="Pfam" id="PF00498">
    <property type="entry name" value="FHA"/>
    <property type="match status" value="1"/>
</dbReference>
<evidence type="ECO:0000313" key="8">
    <source>
        <dbReference type="Proteomes" id="UP000326354"/>
    </source>
</evidence>
<dbReference type="GO" id="GO:0005524">
    <property type="term" value="F:ATP binding"/>
    <property type="evidence" value="ECO:0007669"/>
    <property type="project" value="UniProtKB-KW"/>
</dbReference>
<organism evidence="7 8">
    <name type="scientific">Uabimicrobium amorphum</name>
    <dbReference type="NCBI Taxonomy" id="2596890"/>
    <lineage>
        <taxon>Bacteria</taxon>
        <taxon>Pseudomonadati</taxon>
        <taxon>Planctomycetota</taxon>
        <taxon>Candidatus Uabimicrobiia</taxon>
        <taxon>Candidatus Uabimicrobiales</taxon>
        <taxon>Candidatus Uabimicrobiaceae</taxon>
        <taxon>Candidatus Uabimicrobium</taxon>
    </lineage>
</organism>
<dbReference type="InterPro" id="IPR000719">
    <property type="entry name" value="Prot_kinase_dom"/>
</dbReference>
<dbReference type="EMBL" id="AP019860">
    <property type="protein sequence ID" value="BBM84380.1"/>
    <property type="molecule type" value="Genomic_DNA"/>
</dbReference>
<evidence type="ECO:0000313" key="7">
    <source>
        <dbReference type="EMBL" id="BBM84380.1"/>
    </source>
</evidence>
<dbReference type="PROSITE" id="PS00108">
    <property type="entry name" value="PROTEIN_KINASE_ST"/>
    <property type="match status" value="1"/>
</dbReference>
<keyword evidence="3 7" id="KW-0418">Kinase</keyword>
<dbReference type="SMART" id="SM00220">
    <property type="entry name" value="S_TKc"/>
    <property type="match status" value="1"/>
</dbReference>
<dbReference type="GO" id="GO:0004674">
    <property type="term" value="F:protein serine/threonine kinase activity"/>
    <property type="evidence" value="ECO:0007669"/>
    <property type="project" value="TreeGrafter"/>
</dbReference>
<dbReference type="PANTHER" id="PTHR43289">
    <property type="entry name" value="MITOGEN-ACTIVATED PROTEIN KINASE KINASE KINASE 20-RELATED"/>
    <property type="match status" value="1"/>
</dbReference>
<dbReference type="InterPro" id="IPR011009">
    <property type="entry name" value="Kinase-like_dom_sf"/>
</dbReference>
<sequence>MIKIRCIKGSLAKEEFCFHTSRRISIGRSKKNFISIESNSKISRHHCILEIVPPFTVFLHDLGSRNGTSIGELHEKKISFVKVTEGCYLHSKIYVRVIDHIFEIQCREAENKISCSKCDKTISTRECANGGCVCGSSTICDACFNKQLTTDKNFIDNLEILEKIDEDSVASTYKARNVLSDCKTFAIKIIPPASLSNEKQHQQFLNELKIATKIKHPNIARYLGAGFVAKGNCFYIAIEYVRGTNLDEHLQKLQRPLNLQEAKPIFFQLLDALQHLHSRKLVHYDIKPTNVILQEDNKVKLLDFGLTKSFEKAGLHGLILHKRLKKTREYMAPEQCCDSSNIDPRSDIYSLAATFYFLLTQRNIFPGETTNMLHKVLFTPPIPIQQRDPSIPLRLNKTLMKALEKEPKNRYQTIAEFSEQLREDFQII</sequence>
<keyword evidence="1" id="KW-0808">Transferase</keyword>
<feature type="domain" description="Protein kinase" evidence="6">
    <location>
        <begin position="158"/>
        <end position="425"/>
    </location>
</feature>
<proteinExistence type="predicted"/>
<dbReference type="SMART" id="SM00240">
    <property type="entry name" value="FHA"/>
    <property type="match status" value="1"/>
</dbReference>
<dbReference type="RefSeq" id="WP_151968539.1">
    <property type="nucleotide sequence ID" value="NZ_AP019860.1"/>
</dbReference>
<gene>
    <name evidence="7" type="ORF">UABAM_02739</name>
</gene>
<dbReference type="InterPro" id="IPR000253">
    <property type="entry name" value="FHA_dom"/>
</dbReference>
<dbReference type="PROSITE" id="PS50006">
    <property type="entry name" value="FHA_DOMAIN"/>
    <property type="match status" value="1"/>
</dbReference>
<evidence type="ECO:0000259" key="5">
    <source>
        <dbReference type="PROSITE" id="PS50006"/>
    </source>
</evidence>
<dbReference type="PROSITE" id="PS50011">
    <property type="entry name" value="PROTEIN_KINASE_DOM"/>
    <property type="match status" value="1"/>
</dbReference>
<evidence type="ECO:0000259" key="6">
    <source>
        <dbReference type="PROSITE" id="PS50011"/>
    </source>
</evidence>
<dbReference type="SUPFAM" id="SSF56112">
    <property type="entry name" value="Protein kinase-like (PK-like)"/>
    <property type="match status" value="1"/>
</dbReference>
<dbReference type="SUPFAM" id="SSF49879">
    <property type="entry name" value="SMAD/FHA domain"/>
    <property type="match status" value="1"/>
</dbReference>
<keyword evidence="8" id="KW-1185">Reference proteome</keyword>
<dbReference type="InterPro" id="IPR008984">
    <property type="entry name" value="SMAD_FHA_dom_sf"/>
</dbReference>
<dbReference type="KEGG" id="uam:UABAM_02739"/>
<protein>
    <submittedName>
        <fullName evidence="7">Protein kinase</fullName>
    </submittedName>
</protein>
<dbReference type="Gene3D" id="2.60.200.20">
    <property type="match status" value="1"/>
</dbReference>
<dbReference type="CDD" id="cd14014">
    <property type="entry name" value="STKc_PknB_like"/>
    <property type="match status" value="1"/>
</dbReference>
<evidence type="ECO:0000256" key="4">
    <source>
        <dbReference type="ARBA" id="ARBA00022840"/>
    </source>
</evidence>
<dbReference type="PANTHER" id="PTHR43289:SF6">
    <property type="entry name" value="SERINE_THREONINE-PROTEIN KINASE NEKL-3"/>
    <property type="match status" value="1"/>
</dbReference>
<evidence type="ECO:0000256" key="2">
    <source>
        <dbReference type="ARBA" id="ARBA00022741"/>
    </source>
</evidence>
<dbReference type="InterPro" id="IPR008271">
    <property type="entry name" value="Ser/Thr_kinase_AS"/>
</dbReference>
<evidence type="ECO:0000256" key="3">
    <source>
        <dbReference type="ARBA" id="ARBA00022777"/>
    </source>
</evidence>
<keyword evidence="4" id="KW-0067">ATP-binding</keyword>
<dbReference type="CDD" id="cd00060">
    <property type="entry name" value="FHA"/>
    <property type="match status" value="1"/>
</dbReference>
<accession>A0A5S9INN1</accession>
<keyword evidence="2" id="KW-0547">Nucleotide-binding</keyword>
<dbReference type="Proteomes" id="UP000326354">
    <property type="component" value="Chromosome"/>
</dbReference>
<dbReference type="AlphaFoldDB" id="A0A5S9INN1"/>
<name>A0A5S9INN1_UABAM</name>
<evidence type="ECO:0000256" key="1">
    <source>
        <dbReference type="ARBA" id="ARBA00022679"/>
    </source>
</evidence>
<feature type="domain" description="FHA" evidence="5">
    <location>
        <begin position="24"/>
        <end position="75"/>
    </location>
</feature>
<reference evidence="7 8" key="1">
    <citation type="submission" date="2019-08" db="EMBL/GenBank/DDBJ databases">
        <title>Complete genome sequence of Candidatus Uab amorphum.</title>
        <authorList>
            <person name="Shiratori T."/>
            <person name="Suzuki S."/>
            <person name="Kakizawa Y."/>
            <person name="Ishida K."/>
        </authorList>
    </citation>
    <scope>NUCLEOTIDE SEQUENCE [LARGE SCALE GENOMIC DNA]</scope>
    <source>
        <strain evidence="7 8">SRT547</strain>
    </source>
</reference>
<dbReference type="OrthoDB" id="6111975at2"/>
<dbReference type="Pfam" id="PF00069">
    <property type="entry name" value="Pkinase"/>
    <property type="match status" value="1"/>
</dbReference>